<dbReference type="InterPro" id="IPR036388">
    <property type="entry name" value="WH-like_DNA-bd_sf"/>
</dbReference>
<evidence type="ECO:0000313" key="3">
    <source>
        <dbReference type="Proteomes" id="UP001162881"/>
    </source>
</evidence>
<protein>
    <submittedName>
        <fullName evidence="2">Helix-turn-helix transcriptional regulator</fullName>
    </submittedName>
</protein>
<reference evidence="2" key="1">
    <citation type="submission" date="2022-03" db="EMBL/GenBank/DDBJ databases">
        <title>Identification of a novel bacterium isolated from mangrove sediments.</title>
        <authorList>
            <person name="Pan X."/>
        </authorList>
    </citation>
    <scope>NUCLEOTIDE SEQUENCE</scope>
    <source>
        <strain evidence="2">B1949</strain>
    </source>
</reference>
<proteinExistence type="predicted"/>
<dbReference type="EMBL" id="JALHLF010000027">
    <property type="protein sequence ID" value="MCJ2182866.1"/>
    <property type="molecule type" value="Genomic_DNA"/>
</dbReference>
<keyword evidence="3" id="KW-1185">Reference proteome</keyword>
<dbReference type="Proteomes" id="UP001162881">
    <property type="component" value="Unassembled WGS sequence"/>
</dbReference>
<evidence type="ECO:0000313" key="2">
    <source>
        <dbReference type="EMBL" id="MCJ2182866.1"/>
    </source>
</evidence>
<feature type="domain" description="HTH luxR-type" evidence="1">
    <location>
        <begin position="304"/>
        <end position="361"/>
    </location>
</feature>
<dbReference type="SMART" id="SM00421">
    <property type="entry name" value="HTH_LUXR"/>
    <property type="match status" value="1"/>
</dbReference>
<dbReference type="Gene3D" id="1.10.10.10">
    <property type="entry name" value="Winged helix-like DNA-binding domain superfamily/Winged helix DNA-binding domain"/>
    <property type="match status" value="1"/>
</dbReference>
<dbReference type="InterPro" id="IPR000792">
    <property type="entry name" value="Tscrpt_reg_LuxR_C"/>
</dbReference>
<sequence length="365" mass="39398">MPDREFNRHLDDLYAACDDDAAFHALPSVIARACDARSAIVLPAAGAGAAPAMASYFDPAAFQRYLDQFASIDPWRPAFAALHARGQGGAQALDALVPPEEFQRSTMYNELFRPIGDDTGRAMGILAPPPAHGSVIAAHRAARDKPFEPRDTQRLDAIAPHVARVLRLRGLLMAERAAGLHLKDLAEASGRAILALDTTLKVLALTDAARDLLEQRDGLALAGGHLVCDSPPLARSLKAGVHAVTSRQGEARTAFACPRPSGSGPLHLALHPAASGPARHALLLIDDPAVRRPEGRRVQDLRQIFRLSPGETDLALNLLCDQSLEQIAQARRVTKETVRSQLRALFHKTDTTRQSTLVRLLSRFA</sequence>
<comment type="caution">
    <text evidence="2">The sequence shown here is derived from an EMBL/GenBank/DDBJ whole genome shotgun (WGS) entry which is preliminary data.</text>
</comment>
<dbReference type="InterPro" id="IPR016032">
    <property type="entry name" value="Sig_transdc_resp-reg_C-effctor"/>
</dbReference>
<evidence type="ECO:0000259" key="1">
    <source>
        <dbReference type="SMART" id="SM00421"/>
    </source>
</evidence>
<name>A0ABT0BDI2_9SPHN</name>
<dbReference type="RefSeq" id="WP_244019539.1">
    <property type="nucleotide sequence ID" value="NZ_JALHLF010000027.1"/>
</dbReference>
<gene>
    <name evidence="2" type="ORF">MTR62_09200</name>
</gene>
<organism evidence="2 3">
    <name type="scientific">Novosphingobium organovorum</name>
    <dbReference type="NCBI Taxonomy" id="2930092"/>
    <lineage>
        <taxon>Bacteria</taxon>
        <taxon>Pseudomonadati</taxon>
        <taxon>Pseudomonadota</taxon>
        <taxon>Alphaproteobacteria</taxon>
        <taxon>Sphingomonadales</taxon>
        <taxon>Sphingomonadaceae</taxon>
        <taxon>Novosphingobium</taxon>
    </lineage>
</organism>
<dbReference type="SUPFAM" id="SSF46894">
    <property type="entry name" value="C-terminal effector domain of the bipartite response regulators"/>
    <property type="match status" value="1"/>
</dbReference>
<accession>A0ABT0BDI2</accession>